<dbReference type="Proteomes" id="UP000594263">
    <property type="component" value="Unplaced"/>
</dbReference>
<evidence type="ECO:0000313" key="2">
    <source>
        <dbReference type="EnsemblPlants" id="Kaladp0091s0174.1.v1.1"/>
    </source>
</evidence>
<dbReference type="Pfam" id="PF05699">
    <property type="entry name" value="Dimer_Tnp_hAT"/>
    <property type="match status" value="1"/>
</dbReference>
<evidence type="ECO:0000259" key="1">
    <source>
        <dbReference type="Pfam" id="PF05699"/>
    </source>
</evidence>
<dbReference type="PANTHER" id="PTHR11697">
    <property type="entry name" value="GENERAL TRANSCRIPTION FACTOR 2-RELATED ZINC FINGER PROTEIN"/>
    <property type="match status" value="1"/>
</dbReference>
<dbReference type="AlphaFoldDB" id="A0A7N0UYI5"/>
<accession>A0A7N0UYI5</accession>
<dbReference type="GO" id="GO:0046983">
    <property type="term" value="F:protein dimerization activity"/>
    <property type="evidence" value="ECO:0007669"/>
    <property type="project" value="InterPro"/>
</dbReference>
<keyword evidence="3" id="KW-1185">Reference proteome</keyword>
<sequence>MSDPQQHKATHSTCNSINIDITNFIDDLYNRKDFTEETQPQTQTLPNRQNQEPCLRNDGWENFLNRVISFRKNHEIEVRDMRNDAKFQQVKDLGGLSCMLVETNKHRTFPYVYLLLKLVLILPVATTSVESVFSGMSFVKSSLVTFIKKDIFLQVSDENVLCLVFRI</sequence>
<organism evidence="2 3">
    <name type="scientific">Kalanchoe fedtschenkoi</name>
    <name type="common">Lavender scallops</name>
    <name type="synonym">South American air plant</name>
    <dbReference type="NCBI Taxonomy" id="63787"/>
    <lineage>
        <taxon>Eukaryota</taxon>
        <taxon>Viridiplantae</taxon>
        <taxon>Streptophyta</taxon>
        <taxon>Embryophyta</taxon>
        <taxon>Tracheophyta</taxon>
        <taxon>Spermatophyta</taxon>
        <taxon>Magnoliopsida</taxon>
        <taxon>eudicotyledons</taxon>
        <taxon>Gunneridae</taxon>
        <taxon>Pentapetalae</taxon>
        <taxon>Saxifragales</taxon>
        <taxon>Crassulaceae</taxon>
        <taxon>Kalanchoe</taxon>
    </lineage>
</organism>
<evidence type="ECO:0000313" key="3">
    <source>
        <dbReference type="Proteomes" id="UP000594263"/>
    </source>
</evidence>
<feature type="domain" description="HAT C-terminal dimerisation" evidence="1">
    <location>
        <begin position="104"/>
        <end position="136"/>
    </location>
</feature>
<name>A0A7N0UYI5_KALFE</name>
<dbReference type="EnsemblPlants" id="Kaladp0091s0174.1.v1.1">
    <property type="protein sequence ID" value="Kaladp0091s0174.1.v1.1"/>
    <property type="gene ID" value="Kaladp0091s0174.v1.1"/>
</dbReference>
<reference evidence="2" key="1">
    <citation type="submission" date="2021-01" db="UniProtKB">
        <authorList>
            <consortium name="EnsemblPlants"/>
        </authorList>
    </citation>
    <scope>IDENTIFICATION</scope>
</reference>
<dbReference type="InterPro" id="IPR055298">
    <property type="entry name" value="AtLOH3-like"/>
</dbReference>
<dbReference type="PANTHER" id="PTHR11697:SF230">
    <property type="entry name" value="ZINC FINGER, MYM DOMAIN CONTAINING 1"/>
    <property type="match status" value="1"/>
</dbReference>
<dbReference type="InterPro" id="IPR008906">
    <property type="entry name" value="HATC_C_dom"/>
</dbReference>
<dbReference type="Gramene" id="Kaladp0091s0174.1.v1.1">
    <property type="protein sequence ID" value="Kaladp0091s0174.1.v1.1"/>
    <property type="gene ID" value="Kaladp0091s0174.v1.1"/>
</dbReference>
<proteinExistence type="predicted"/>
<protein>
    <recommendedName>
        <fullName evidence="1">HAT C-terminal dimerisation domain-containing protein</fullName>
    </recommendedName>
</protein>